<dbReference type="InterPro" id="IPR013785">
    <property type="entry name" value="Aldolase_TIM"/>
</dbReference>
<keyword evidence="5" id="KW-0119">Carbohydrate metabolism</keyword>
<comment type="subunit">
    <text evidence="3">Homotrimer.</text>
</comment>
<comment type="pathway">
    <text evidence="1">Carbohydrate acid metabolism.</text>
</comment>
<comment type="caution">
    <text evidence="6">The sequence shown here is derived from an EMBL/GenBank/DDBJ whole genome shotgun (WGS) entry which is preliminary data.</text>
</comment>
<dbReference type="InterPro" id="IPR000887">
    <property type="entry name" value="Aldlse_KDPG_KHG"/>
</dbReference>
<sequence length="206" mass="21529">MWEQYSRTLPLVAVLQGLTQQQAVPVGEALYDAGLRIIEVPLDAPDALQSIVLLDRALGERCLIGAAGVIRLQQIRDVAHAGGRLIASPHGDTRLVQASKAAGLVSAPGVTTLTEAFAALNAGADSLALLPAQQLSPTVLQAWRAMLPADVSLLPTGGITPDNMAEWRTAGASGFGLNAALYRPGMSVEEVKASAERFVGAWREGS</sequence>
<dbReference type="Gene3D" id="3.20.20.70">
    <property type="entry name" value="Aldolase class I"/>
    <property type="match status" value="1"/>
</dbReference>
<evidence type="ECO:0000256" key="1">
    <source>
        <dbReference type="ARBA" id="ARBA00004761"/>
    </source>
</evidence>
<evidence type="ECO:0000313" key="6">
    <source>
        <dbReference type="EMBL" id="MFC0268189.1"/>
    </source>
</evidence>
<comment type="similarity">
    <text evidence="2">Belongs to the KHG/KDPG aldolase family.</text>
</comment>
<dbReference type="PANTHER" id="PTHR30246">
    <property type="entry name" value="2-KETO-3-DEOXY-6-PHOSPHOGLUCONATE ALDOLASE"/>
    <property type="match status" value="1"/>
</dbReference>
<accession>A0ABV6G3F1</accession>
<dbReference type="CDD" id="cd00452">
    <property type="entry name" value="KDPG_aldolase"/>
    <property type="match status" value="1"/>
</dbReference>
<keyword evidence="4 6" id="KW-0456">Lyase</keyword>
<name>A0ABV6G3F1_9GAMM</name>
<dbReference type="SUPFAM" id="SSF51569">
    <property type="entry name" value="Aldolase"/>
    <property type="match status" value="1"/>
</dbReference>
<organism evidence="6 7">
    <name type="scientific">Kushneria aurantia</name>
    <dbReference type="NCBI Taxonomy" id="504092"/>
    <lineage>
        <taxon>Bacteria</taxon>
        <taxon>Pseudomonadati</taxon>
        <taxon>Pseudomonadota</taxon>
        <taxon>Gammaproteobacteria</taxon>
        <taxon>Oceanospirillales</taxon>
        <taxon>Halomonadaceae</taxon>
        <taxon>Kushneria</taxon>
    </lineage>
</organism>
<evidence type="ECO:0000256" key="4">
    <source>
        <dbReference type="ARBA" id="ARBA00023239"/>
    </source>
</evidence>
<protein>
    <submittedName>
        <fullName evidence="6">2-dehydro-3-deoxy-6-phosphogalactonate aldolase</fullName>
        <ecNumber evidence="6">4.1.2.21</ecNumber>
    </submittedName>
</protein>
<dbReference type="PANTHER" id="PTHR30246:SF1">
    <property type="entry name" value="2-DEHYDRO-3-DEOXY-6-PHOSPHOGALACTONATE ALDOLASE-RELATED"/>
    <property type="match status" value="1"/>
</dbReference>
<evidence type="ECO:0000256" key="3">
    <source>
        <dbReference type="ARBA" id="ARBA00011233"/>
    </source>
</evidence>
<dbReference type="EMBL" id="JBHLVX010000037">
    <property type="protein sequence ID" value="MFC0268189.1"/>
    <property type="molecule type" value="Genomic_DNA"/>
</dbReference>
<dbReference type="EC" id="4.1.2.21" evidence="6"/>
<proteinExistence type="inferred from homology"/>
<dbReference type="GO" id="GO:0008674">
    <property type="term" value="F:2-dehydro-3-deoxy-6-phosphogalactonate aldolase activity"/>
    <property type="evidence" value="ECO:0007669"/>
    <property type="project" value="UniProtKB-EC"/>
</dbReference>
<dbReference type="RefSeq" id="WP_019953169.1">
    <property type="nucleotide sequence ID" value="NZ_JBHLVX010000037.1"/>
</dbReference>
<evidence type="ECO:0000256" key="5">
    <source>
        <dbReference type="ARBA" id="ARBA00023277"/>
    </source>
</evidence>
<dbReference type="Pfam" id="PF01081">
    <property type="entry name" value="Aldolase"/>
    <property type="match status" value="1"/>
</dbReference>
<evidence type="ECO:0000313" key="7">
    <source>
        <dbReference type="Proteomes" id="UP001589814"/>
    </source>
</evidence>
<evidence type="ECO:0000256" key="2">
    <source>
        <dbReference type="ARBA" id="ARBA00006906"/>
    </source>
</evidence>
<dbReference type="NCBIfam" id="NF006600">
    <property type="entry name" value="PRK09140.1"/>
    <property type="match status" value="1"/>
</dbReference>
<keyword evidence="7" id="KW-1185">Reference proteome</keyword>
<dbReference type="Proteomes" id="UP001589814">
    <property type="component" value="Unassembled WGS sequence"/>
</dbReference>
<reference evidence="6 7" key="1">
    <citation type="submission" date="2024-09" db="EMBL/GenBank/DDBJ databases">
        <authorList>
            <person name="Sun Q."/>
            <person name="Mori K."/>
        </authorList>
    </citation>
    <scope>NUCLEOTIDE SEQUENCE [LARGE SCALE GENOMIC DNA]</scope>
    <source>
        <strain evidence="6 7">CCM 7415</strain>
    </source>
</reference>
<gene>
    <name evidence="6" type="ORF">ACFFHW_09365</name>
</gene>